<reference evidence="3 4" key="1">
    <citation type="submission" date="2019-02" db="EMBL/GenBank/DDBJ databases">
        <title>Genome sequencing of the rare red list fungi Phlebia centrifuga.</title>
        <authorList>
            <person name="Buettner E."/>
            <person name="Kellner H."/>
        </authorList>
    </citation>
    <scope>NUCLEOTIDE SEQUENCE [LARGE SCALE GENOMIC DNA]</scope>
    <source>
        <strain evidence="3 4">DSM 108282</strain>
    </source>
</reference>
<evidence type="ECO:0000313" key="4">
    <source>
        <dbReference type="Proteomes" id="UP000309038"/>
    </source>
</evidence>
<dbReference type="PANTHER" id="PTHR12486:SF4">
    <property type="entry name" value="APRATAXIN"/>
    <property type="match status" value="1"/>
</dbReference>
<dbReference type="InterPro" id="IPR036265">
    <property type="entry name" value="HIT-like_sf"/>
</dbReference>
<dbReference type="Pfam" id="PF11969">
    <property type="entry name" value="DcpS_C"/>
    <property type="match status" value="1"/>
</dbReference>
<dbReference type="Gene3D" id="3.30.428.10">
    <property type="entry name" value="HIT-like"/>
    <property type="match status" value="1"/>
</dbReference>
<evidence type="ECO:0000259" key="2">
    <source>
        <dbReference type="Pfam" id="PF16278"/>
    </source>
</evidence>
<dbReference type="AlphaFoldDB" id="A0A4S4KN35"/>
<dbReference type="InterPro" id="IPR032566">
    <property type="entry name" value="Znf-C2HE"/>
</dbReference>
<proteinExistence type="predicted"/>
<sequence>METDPTGIHPLFALQRYACTDDPHNHILKEFTDTTLTLYDCFPKSKIHLLVLPRPHAGVKKEDLWSLRTLLKGDKDRAKQVLEDMGKTAAKVKDGIEKDMVEKWGVKWPVWVGFHAISSMHHVHLHVLSADLCSERMKHKKHYNSFHPKHGFFLRYDDVMDWFDATPSYYERMSNFSSSTYEDILKEDLSCFKCRKEFRNMPQLKAHLEEEWQKECKSEKERIERRRKFERQALERKRRREQAAAATQLAKGEEAPATEDARDEGEPPRKKRDTTAELEEDS</sequence>
<comment type="caution">
    <text evidence="3">The sequence shown here is derived from an EMBL/GenBank/DDBJ whole genome shotgun (WGS) entry which is preliminary data.</text>
</comment>
<dbReference type="GO" id="GO:0003697">
    <property type="term" value="F:single-stranded DNA binding"/>
    <property type="evidence" value="ECO:0007669"/>
    <property type="project" value="TreeGrafter"/>
</dbReference>
<dbReference type="PANTHER" id="PTHR12486">
    <property type="entry name" value="APRATAXIN-RELATED"/>
    <property type="match status" value="1"/>
</dbReference>
<dbReference type="GO" id="GO:0005634">
    <property type="term" value="C:nucleus"/>
    <property type="evidence" value="ECO:0007669"/>
    <property type="project" value="TreeGrafter"/>
</dbReference>
<name>A0A4S4KN35_9APHY</name>
<dbReference type="GO" id="GO:0003725">
    <property type="term" value="F:double-stranded RNA binding"/>
    <property type="evidence" value="ECO:0007669"/>
    <property type="project" value="TreeGrafter"/>
</dbReference>
<dbReference type="EMBL" id="SGPJ01000089">
    <property type="protein sequence ID" value="THG99177.1"/>
    <property type="molecule type" value="Genomic_DNA"/>
</dbReference>
<gene>
    <name evidence="3" type="ORF">EW026_g3124</name>
</gene>
<dbReference type="GO" id="GO:0033699">
    <property type="term" value="F:DNA 5'-adenosine monophosphate hydrolase activity"/>
    <property type="evidence" value="ECO:0007669"/>
    <property type="project" value="TreeGrafter"/>
</dbReference>
<feature type="domain" description="Aprataxin C2HE/C2H2/C2HC zinc finger" evidence="2">
    <location>
        <begin position="150"/>
        <end position="214"/>
    </location>
</feature>
<feature type="region of interest" description="Disordered" evidence="1">
    <location>
        <begin position="233"/>
        <end position="282"/>
    </location>
</feature>
<dbReference type="GO" id="GO:0000012">
    <property type="term" value="P:single strand break repair"/>
    <property type="evidence" value="ECO:0007669"/>
    <property type="project" value="TreeGrafter"/>
</dbReference>
<evidence type="ECO:0000313" key="3">
    <source>
        <dbReference type="EMBL" id="THG99177.1"/>
    </source>
</evidence>
<evidence type="ECO:0000256" key="1">
    <source>
        <dbReference type="SAM" id="MobiDB-lite"/>
    </source>
</evidence>
<protein>
    <recommendedName>
        <fullName evidence="2">Aprataxin C2HE/C2H2/C2HC zinc finger domain-containing protein</fullName>
    </recommendedName>
</protein>
<dbReference type="Pfam" id="PF16278">
    <property type="entry name" value="zf-C2HE"/>
    <property type="match status" value="1"/>
</dbReference>
<keyword evidence="4" id="KW-1185">Reference proteome</keyword>
<dbReference type="GO" id="GO:0030983">
    <property type="term" value="F:mismatched DNA binding"/>
    <property type="evidence" value="ECO:0007669"/>
    <property type="project" value="TreeGrafter"/>
</dbReference>
<dbReference type="Proteomes" id="UP000309038">
    <property type="component" value="Unassembled WGS sequence"/>
</dbReference>
<accession>A0A4S4KN35</accession>
<dbReference type="SUPFAM" id="SSF54197">
    <property type="entry name" value="HIT-like"/>
    <property type="match status" value="1"/>
</dbReference>
<organism evidence="3 4">
    <name type="scientific">Hermanssonia centrifuga</name>
    <dbReference type="NCBI Taxonomy" id="98765"/>
    <lineage>
        <taxon>Eukaryota</taxon>
        <taxon>Fungi</taxon>
        <taxon>Dikarya</taxon>
        <taxon>Basidiomycota</taxon>
        <taxon>Agaricomycotina</taxon>
        <taxon>Agaricomycetes</taxon>
        <taxon>Polyporales</taxon>
        <taxon>Meruliaceae</taxon>
        <taxon>Hermanssonia</taxon>
    </lineage>
</organism>
<dbReference type="GO" id="GO:1990165">
    <property type="term" value="F:single-strand break-containing DNA binding"/>
    <property type="evidence" value="ECO:0007669"/>
    <property type="project" value="TreeGrafter"/>
</dbReference>